<dbReference type="VEuPathDB" id="VectorBase:GAUT002666"/>
<accession>A0A1A9UEY8</accession>
<dbReference type="AlphaFoldDB" id="A0A1A9UEY8"/>
<keyword evidence="1" id="KW-0175">Coiled coil</keyword>
<feature type="coiled-coil region" evidence="1">
    <location>
        <begin position="154"/>
        <end position="184"/>
    </location>
</feature>
<evidence type="ECO:0000256" key="1">
    <source>
        <dbReference type="SAM" id="Coils"/>
    </source>
</evidence>
<dbReference type="Proteomes" id="UP000078200">
    <property type="component" value="Unassembled WGS sequence"/>
</dbReference>
<keyword evidence="3" id="KW-1185">Reference proteome</keyword>
<proteinExistence type="predicted"/>
<reference evidence="2" key="1">
    <citation type="submission" date="2020-05" db="UniProtKB">
        <authorList>
            <consortium name="EnsemblMetazoa"/>
        </authorList>
    </citation>
    <scope>IDENTIFICATION</scope>
    <source>
        <strain evidence="2">TTRI</strain>
    </source>
</reference>
<evidence type="ECO:0000313" key="3">
    <source>
        <dbReference type="Proteomes" id="UP000078200"/>
    </source>
</evidence>
<evidence type="ECO:0000313" key="2">
    <source>
        <dbReference type="EnsemblMetazoa" id="GAUT002666-PA"/>
    </source>
</evidence>
<sequence length="202" mass="23506">MLGYSSADEALLRPHTNLGVQDAVRALQQYVTTYIDNQTQCTLTLFNMTDENIIIAARLPHDAKLKAIESLRKEKDECTTILKTITHHINSEHHELQSHRLLSIFKMAEVEIVWPENNATVDLNRTISGNLLIFTLITLTLITSFITQVSCLTQPQQQEQHEQHEQQQREQEQQQQKRQLQKQQLLFRQQQVSRQHLIMTTT</sequence>
<name>A0A1A9UEY8_GLOAU</name>
<dbReference type="EnsemblMetazoa" id="GAUT002666-RA">
    <property type="protein sequence ID" value="GAUT002666-PA"/>
    <property type="gene ID" value="GAUT002666"/>
</dbReference>
<dbReference type="STRING" id="7395.A0A1A9UEY8"/>
<protein>
    <submittedName>
        <fullName evidence="2">Uncharacterized protein</fullName>
    </submittedName>
</protein>
<organism evidence="2 3">
    <name type="scientific">Glossina austeni</name>
    <name type="common">Savannah tsetse fly</name>
    <dbReference type="NCBI Taxonomy" id="7395"/>
    <lineage>
        <taxon>Eukaryota</taxon>
        <taxon>Metazoa</taxon>
        <taxon>Ecdysozoa</taxon>
        <taxon>Arthropoda</taxon>
        <taxon>Hexapoda</taxon>
        <taxon>Insecta</taxon>
        <taxon>Pterygota</taxon>
        <taxon>Neoptera</taxon>
        <taxon>Endopterygota</taxon>
        <taxon>Diptera</taxon>
        <taxon>Brachycera</taxon>
        <taxon>Muscomorpha</taxon>
        <taxon>Hippoboscoidea</taxon>
        <taxon>Glossinidae</taxon>
        <taxon>Glossina</taxon>
    </lineage>
</organism>